<feature type="transmembrane region" description="Helical" evidence="2">
    <location>
        <begin position="58"/>
        <end position="80"/>
    </location>
</feature>
<dbReference type="InParanoid" id="A0A2P5E7L5"/>
<reference evidence="4" key="1">
    <citation type="submission" date="2016-06" db="EMBL/GenBank/DDBJ databases">
        <title>Parallel loss of symbiosis genes in relatives of nitrogen-fixing non-legume Parasponia.</title>
        <authorList>
            <person name="Van Velzen R."/>
            <person name="Holmer R."/>
            <person name="Bu F."/>
            <person name="Rutten L."/>
            <person name="Van Zeijl A."/>
            <person name="Liu W."/>
            <person name="Santuari L."/>
            <person name="Cao Q."/>
            <person name="Sharma T."/>
            <person name="Shen D."/>
            <person name="Roswanjaya Y."/>
            <person name="Wardhani T."/>
            <person name="Kalhor M.S."/>
            <person name="Jansen J."/>
            <person name="Van den Hoogen J."/>
            <person name="Gungor B."/>
            <person name="Hartog M."/>
            <person name="Hontelez J."/>
            <person name="Verver J."/>
            <person name="Yang W.-C."/>
            <person name="Schijlen E."/>
            <person name="Repin R."/>
            <person name="Schilthuizen M."/>
            <person name="Schranz E."/>
            <person name="Heidstra R."/>
            <person name="Miyata K."/>
            <person name="Fedorova E."/>
            <person name="Kohlen W."/>
            <person name="Bisseling T."/>
            <person name="Smit S."/>
            <person name="Geurts R."/>
        </authorList>
    </citation>
    <scope>NUCLEOTIDE SEQUENCE [LARGE SCALE GENOMIC DNA]</scope>
    <source>
        <strain evidence="4">cv. RG33-2</strain>
    </source>
</reference>
<gene>
    <name evidence="3" type="ORF">TorRG33x02_227070</name>
</gene>
<evidence type="ECO:0000313" key="3">
    <source>
        <dbReference type="EMBL" id="PON81515.1"/>
    </source>
</evidence>
<proteinExistence type="predicted"/>
<name>A0A2P5E7L5_TREOI</name>
<feature type="compositionally biased region" description="Basic and acidic residues" evidence="1">
    <location>
        <begin position="123"/>
        <end position="144"/>
    </location>
</feature>
<dbReference type="EMBL" id="JXTC01000215">
    <property type="protein sequence ID" value="PON81515.1"/>
    <property type="molecule type" value="Genomic_DNA"/>
</dbReference>
<protein>
    <recommendedName>
        <fullName evidence="5">Transmembrane protein</fullName>
    </recommendedName>
</protein>
<accession>A0A2P5E7L5</accession>
<comment type="caution">
    <text evidence="3">The sequence shown here is derived from an EMBL/GenBank/DDBJ whole genome shotgun (WGS) entry which is preliminary data.</text>
</comment>
<keyword evidence="4" id="KW-1185">Reference proteome</keyword>
<keyword evidence="2" id="KW-0812">Transmembrane</keyword>
<sequence>MLKRVPNFAAITFNKSRKLSQKSINLVLIDVTHSATSTNNTNEQQPSQKGPLNRSVPLQATIATLITAIFVCSIVGLGVIEGPFYALRRGTGSPSGLLKGLLLGLLERRAWAEEVDALVGPEAEEKRRRRSEGGEARRRWRPKSEEGAHFKQGLWRRIGLGVENVPCVREMRPCFVVCVSFGFLGWTGGSGTCVWGCTDVCISLPLEEN</sequence>
<evidence type="ECO:0000313" key="4">
    <source>
        <dbReference type="Proteomes" id="UP000237000"/>
    </source>
</evidence>
<evidence type="ECO:0008006" key="5">
    <source>
        <dbReference type="Google" id="ProtNLM"/>
    </source>
</evidence>
<dbReference type="AlphaFoldDB" id="A0A2P5E7L5"/>
<feature type="region of interest" description="Disordered" evidence="1">
    <location>
        <begin position="122"/>
        <end position="144"/>
    </location>
</feature>
<organism evidence="3 4">
    <name type="scientific">Trema orientale</name>
    <name type="common">Charcoal tree</name>
    <name type="synonym">Celtis orientalis</name>
    <dbReference type="NCBI Taxonomy" id="63057"/>
    <lineage>
        <taxon>Eukaryota</taxon>
        <taxon>Viridiplantae</taxon>
        <taxon>Streptophyta</taxon>
        <taxon>Embryophyta</taxon>
        <taxon>Tracheophyta</taxon>
        <taxon>Spermatophyta</taxon>
        <taxon>Magnoliopsida</taxon>
        <taxon>eudicotyledons</taxon>
        <taxon>Gunneridae</taxon>
        <taxon>Pentapetalae</taxon>
        <taxon>rosids</taxon>
        <taxon>fabids</taxon>
        <taxon>Rosales</taxon>
        <taxon>Cannabaceae</taxon>
        <taxon>Trema</taxon>
    </lineage>
</organism>
<evidence type="ECO:0000256" key="1">
    <source>
        <dbReference type="SAM" id="MobiDB-lite"/>
    </source>
</evidence>
<keyword evidence="2" id="KW-1133">Transmembrane helix</keyword>
<evidence type="ECO:0000256" key="2">
    <source>
        <dbReference type="SAM" id="Phobius"/>
    </source>
</evidence>
<keyword evidence="2" id="KW-0472">Membrane</keyword>
<dbReference type="Proteomes" id="UP000237000">
    <property type="component" value="Unassembled WGS sequence"/>
</dbReference>